<dbReference type="EMBL" id="BMIA01000001">
    <property type="protein sequence ID" value="GGH21758.1"/>
    <property type="molecule type" value="Genomic_DNA"/>
</dbReference>
<keyword evidence="2" id="KW-1185">Reference proteome</keyword>
<comment type="caution">
    <text evidence="1">The sequence shown here is derived from an EMBL/GenBank/DDBJ whole genome shotgun (WGS) entry which is preliminary data.</text>
</comment>
<name>A0ABQ1YET0_9BACT</name>
<accession>A0ABQ1YET0</accession>
<organism evidence="1 2">
    <name type="scientific">Dyadobacter endophyticus</name>
    <dbReference type="NCBI Taxonomy" id="1749036"/>
    <lineage>
        <taxon>Bacteria</taxon>
        <taxon>Pseudomonadati</taxon>
        <taxon>Bacteroidota</taxon>
        <taxon>Cytophagia</taxon>
        <taxon>Cytophagales</taxon>
        <taxon>Spirosomataceae</taxon>
        <taxon>Dyadobacter</taxon>
    </lineage>
</organism>
<evidence type="ECO:0000313" key="2">
    <source>
        <dbReference type="Proteomes" id="UP000600214"/>
    </source>
</evidence>
<protein>
    <submittedName>
        <fullName evidence="1">Uncharacterized protein</fullName>
    </submittedName>
</protein>
<gene>
    <name evidence="1" type="ORF">GCM10007423_03130</name>
</gene>
<evidence type="ECO:0000313" key="1">
    <source>
        <dbReference type="EMBL" id="GGH21758.1"/>
    </source>
</evidence>
<reference evidence="2" key="1">
    <citation type="journal article" date="2019" name="Int. J. Syst. Evol. Microbiol.">
        <title>The Global Catalogue of Microorganisms (GCM) 10K type strain sequencing project: providing services to taxonomists for standard genome sequencing and annotation.</title>
        <authorList>
            <consortium name="The Broad Institute Genomics Platform"/>
            <consortium name="The Broad Institute Genome Sequencing Center for Infectious Disease"/>
            <person name="Wu L."/>
            <person name="Ma J."/>
        </authorList>
    </citation>
    <scope>NUCLEOTIDE SEQUENCE [LARGE SCALE GENOMIC DNA]</scope>
    <source>
        <strain evidence="2">CGMCC 1.15288</strain>
    </source>
</reference>
<proteinExistence type="predicted"/>
<dbReference type="Proteomes" id="UP000600214">
    <property type="component" value="Unassembled WGS sequence"/>
</dbReference>
<sequence length="70" mass="7729">MINSALPKDASYPSLCSDILPRATLPTMVTDPTTYITHRVDFSQVNAEHFSLQRPTTFKVGCRLAAEGMD</sequence>
<dbReference type="RefSeq" id="WP_188927999.1">
    <property type="nucleotide sequence ID" value="NZ_BMIA01000001.1"/>
</dbReference>